<feature type="compositionally biased region" description="Polar residues" evidence="6">
    <location>
        <begin position="543"/>
        <end position="561"/>
    </location>
</feature>
<dbReference type="CDD" id="cd12148">
    <property type="entry name" value="fungal_TF_MHR"/>
    <property type="match status" value="1"/>
</dbReference>
<feature type="compositionally biased region" description="Low complexity" evidence="6">
    <location>
        <begin position="622"/>
        <end position="634"/>
    </location>
</feature>
<feature type="compositionally biased region" description="Polar residues" evidence="6">
    <location>
        <begin position="650"/>
        <end position="660"/>
    </location>
</feature>
<dbReference type="PANTHER" id="PTHR47338">
    <property type="entry name" value="ZN(II)2CYS6 TRANSCRIPTION FACTOR (EUROFUNG)-RELATED"/>
    <property type="match status" value="1"/>
</dbReference>
<dbReference type="GO" id="GO:0005634">
    <property type="term" value="C:nucleus"/>
    <property type="evidence" value="ECO:0007669"/>
    <property type="project" value="UniProtKB-SubCell"/>
</dbReference>
<feature type="region of interest" description="Disordered" evidence="6">
    <location>
        <begin position="537"/>
        <end position="561"/>
    </location>
</feature>
<feature type="region of interest" description="Disordered" evidence="6">
    <location>
        <begin position="600"/>
        <end position="700"/>
    </location>
</feature>
<proteinExistence type="predicted"/>
<dbReference type="OrthoDB" id="5600212at2759"/>
<evidence type="ECO:0000256" key="3">
    <source>
        <dbReference type="ARBA" id="ARBA00023015"/>
    </source>
</evidence>
<feature type="domain" description="Xylanolytic transcriptional activator regulatory" evidence="7">
    <location>
        <begin position="196"/>
        <end position="278"/>
    </location>
</feature>
<keyword evidence="4" id="KW-0804">Transcription</keyword>
<keyword evidence="5" id="KW-0539">Nucleus</keyword>
<dbReference type="AlphaFoldDB" id="A0A9W9NCG4"/>
<name>A0A9W9NCG4_9EURO</name>
<dbReference type="InterPro" id="IPR007219">
    <property type="entry name" value="XnlR_reg_dom"/>
</dbReference>
<dbReference type="GO" id="GO:0003677">
    <property type="term" value="F:DNA binding"/>
    <property type="evidence" value="ECO:0007669"/>
    <property type="project" value="InterPro"/>
</dbReference>
<dbReference type="Pfam" id="PF04082">
    <property type="entry name" value="Fungal_trans"/>
    <property type="match status" value="1"/>
</dbReference>
<evidence type="ECO:0000256" key="5">
    <source>
        <dbReference type="ARBA" id="ARBA00023242"/>
    </source>
</evidence>
<evidence type="ECO:0000313" key="8">
    <source>
        <dbReference type="EMBL" id="KAJ5217321.1"/>
    </source>
</evidence>
<keyword evidence="3" id="KW-0805">Transcription regulation</keyword>
<dbReference type="SMART" id="SM00906">
    <property type="entry name" value="Fungal_trans"/>
    <property type="match status" value="1"/>
</dbReference>
<reference evidence="8" key="1">
    <citation type="submission" date="2022-11" db="EMBL/GenBank/DDBJ databases">
        <authorList>
            <person name="Petersen C."/>
        </authorList>
    </citation>
    <scope>NUCLEOTIDE SEQUENCE</scope>
    <source>
        <strain evidence="8">IBT 19713</strain>
    </source>
</reference>
<dbReference type="Proteomes" id="UP001150941">
    <property type="component" value="Unassembled WGS sequence"/>
</dbReference>
<accession>A0A9W9NCG4</accession>
<evidence type="ECO:0000256" key="1">
    <source>
        <dbReference type="ARBA" id="ARBA00004123"/>
    </source>
</evidence>
<evidence type="ECO:0000313" key="9">
    <source>
        <dbReference type="Proteomes" id="UP001150941"/>
    </source>
</evidence>
<protein>
    <recommendedName>
        <fullName evidence="7">Xylanolytic transcriptional activator regulatory domain-containing protein</fullName>
    </recommendedName>
</protein>
<keyword evidence="2" id="KW-0479">Metal-binding</keyword>
<gene>
    <name evidence="8" type="ORF">N7468_010329</name>
</gene>
<reference evidence="8" key="2">
    <citation type="journal article" date="2023" name="IMA Fungus">
        <title>Comparative genomic study of the Penicillium genus elucidates a diverse pangenome and 15 lateral gene transfer events.</title>
        <authorList>
            <person name="Petersen C."/>
            <person name="Sorensen T."/>
            <person name="Nielsen M.R."/>
            <person name="Sondergaard T.E."/>
            <person name="Sorensen J.L."/>
            <person name="Fitzpatrick D.A."/>
            <person name="Frisvad J.C."/>
            <person name="Nielsen K.L."/>
        </authorList>
    </citation>
    <scope>NUCLEOTIDE SEQUENCE</scope>
    <source>
        <strain evidence="8">IBT 19713</strain>
    </source>
</reference>
<dbReference type="RefSeq" id="XP_058326192.1">
    <property type="nucleotide sequence ID" value="XM_058479624.1"/>
</dbReference>
<dbReference type="PANTHER" id="PTHR47338:SF10">
    <property type="entry name" value="TRANSCRIPTION FACTOR DOMAIN-CONTAINING PROTEIN-RELATED"/>
    <property type="match status" value="1"/>
</dbReference>
<comment type="subcellular location">
    <subcellularLocation>
        <location evidence="1">Nucleus</location>
    </subcellularLocation>
</comment>
<dbReference type="EMBL" id="JAPQKS010000008">
    <property type="protein sequence ID" value="KAJ5217321.1"/>
    <property type="molecule type" value="Genomic_DNA"/>
</dbReference>
<evidence type="ECO:0000256" key="2">
    <source>
        <dbReference type="ARBA" id="ARBA00022723"/>
    </source>
</evidence>
<evidence type="ECO:0000259" key="7">
    <source>
        <dbReference type="SMART" id="SM00906"/>
    </source>
</evidence>
<evidence type="ECO:0000256" key="4">
    <source>
        <dbReference type="ARBA" id="ARBA00023163"/>
    </source>
</evidence>
<evidence type="ECO:0000256" key="6">
    <source>
        <dbReference type="SAM" id="MobiDB-lite"/>
    </source>
</evidence>
<dbReference type="GO" id="GO:0006351">
    <property type="term" value="P:DNA-templated transcription"/>
    <property type="evidence" value="ECO:0007669"/>
    <property type="project" value="InterPro"/>
</dbReference>
<organism evidence="8 9">
    <name type="scientific">Penicillium chermesinum</name>
    <dbReference type="NCBI Taxonomy" id="63820"/>
    <lineage>
        <taxon>Eukaryota</taxon>
        <taxon>Fungi</taxon>
        <taxon>Dikarya</taxon>
        <taxon>Ascomycota</taxon>
        <taxon>Pezizomycotina</taxon>
        <taxon>Eurotiomycetes</taxon>
        <taxon>Eurotiomycetidae</taxon>
        <taxon>Eurotiales</taxon>
        <taxon>Aspergillaceae</taxon>
        <taxon>Penicillium</taxon>
    </lineage>
</organism>
<dbReference type="GO" id="GO:0000981">
    <property type="term" value="F:DNA-binding transcription factor activity, RNA polymerase II-specific"/>
    <property type="evidence" value="ECO:0007669"/>
    <property type="project" value="InterPro"/>
</dbReference>
<keyword evidence="9" id="KW-1185">Reference proteome</keyword>
<comment type="caution">
    <text evidence="8">The sequence shown here is derived from an EMBL/GenBank/DDBJ whole genome shotgun (WGS) entry which is preliminary data.</text>
</comment>
<sequence>MPSPRPSQTKRTSRYPILLDWGGGLGASLSQHASNLNAADLQQSLFPPATSIPNEPADTIPNTIPNVTTDFHWDLISLGLEEPLPAPEVVEELDNIFFEKVYPIMPIIHRPRYFANLNLAPGMRPPICLRYIMWCHAASVTDKYFSLHTHFYQRARKYAEMEEMKGFGESVVGLGFCQTWILVGAYEFRMIYFPRAWLSVGKATRLALMMGLNRLDGMGLDVKQAILPPKDWTEREERRRTFWMAFCTDRYASIGTGWPVVIDEQDIMTNLPASEESFEKSKPQRTLRLVDIVAGEGVSTLSPFACVVILSSLFGRNIIHLHRPQANDNDHDLNGEFWKRHRSHDNILLHIALSLPEHLRLPSGMDDVNVIFANMSIHTSTICLHQAAIFKSEKNKMPNQITTESKRRCLVAANQISSIMKMVSHVDLTLLNPFMSFCLYIAARVFVQYLKARPDDSSVFSSLQFVVGALNAMKVKNPLTESFLVQLDVDLEGVGIKAINPSKFNVAYALNAKKAFPPDPVECPPIFSMVAQNGRGLDGTKTGGSNQAANSTGINTSLPNRQRDSLNQICAYKVPQNDHMFPQSQNTAGYANSNGSLGATDIDMDFPADFGLGERNPPSDHPTPSTLNSSSNTSYAISGFDDPSPDRNPQKTTAGQSKQGLGTVFDKNQPVHISPASSGSPQIGGQSYPTNTTGPLTAGSGSAFNMPSVWDMPTPSADISNVDFGGVNVDGLSDAQWAQILSSSGNAAGWDSWRPS</sequence>
<dbReference type="GeneID" id="83206928"/>
<dbReference type="InterPro" id="IPR050815">
    <property type="entry name" value="TF_fung"/>
</dbReference>
<dbReference type="GO" id="GO:0008270">
    <property type="term" value="F:zinc ion binding"/>
    <property type="evidence" value="ECO:0007669"/>
    <property type="project" value="InterPro"/>
</dbReference>
<feature type="compositionally biased region" description="Polar residues" evidence="6">
    <location>
        <begin position="675"/>
        <end position="700"/>
    </location>
</feature>